<evidence type="ECO:0000313" key="9">
    <source>
        <dbReference type="EMBL" id="GGX67580.1"/>
    </source>
</evidence>
<evidence type="ECO:0000256" key="7">
    <source>
        <dbReference type="SAM" id="Phobius"/>
    </source>
</evidence>
<keyword evidence="3 7" id="KW-0812">Transmembrane</keyword>
<evidence type="ECO:0000256" key="6">
    <source>
        <dbReference type="SAM" id="MobiDB-lite"/>
    </source>
</evidence>
<comment type="similarity">
    <text evidence="2">Belongs to the GtrA family.</text>
</comment>
<evidence type="ECO:0000256" key="1">
    <source>
        <dbReference type="ARBA" id="ARBA00004141"/>
    </source>
</evidence>
<feature type="transmembrane region" description="Helical" evidence="7">
    <location>
        <begin position="144"/>
        <end position="166"/>
    </location>
</feature>
<reference evidence="9" key="1">
    <citation type="journal article" date="2014" name="Int. J. Syst. Evol. Microbiol.">
        <title>Complete genome sequence of Corynebacterium casei LMG S-19264T (=DSM 44701T), isolated from a smear-ripened cheese.</title>
        <authorList>
            <consortium name="US DOE Joint Genome Institute (JGI-PGF)"/>
            <person name="Walter F."/>
            <person name="Albersmeier A."/>
            <person name="Kalinowski J."/>
            <person name="Ruckert C."/>
        </authorList>
    </citation>
    <scope>NUCLEOTIDE SEQUENCE</scope>
    <source>
        <strain evidence="9">JCM 4790</strain>
    </source>
</reference>
<dbReference type="PANTHER" id="PTHR38459:SF6">
    <property type="entry name" value="ARABINOGALACTAN BIOSYNTHESIS RECRUITING PROTEIN RV3789"/>
    <property type="match status" value="1"/>
</dbReference>
<evidence type="ECO:0000256" key="5">
    <source>
        <dbReference type="ARBA" id="ARBA00023136"/>
    </source>
</evidence>
<name>A0A918KL55_9ACTN</name>
<dbReference type="InterPro" id="IPR051401">
    <property type="entry name" value="GtrA_CellWall_Glycosyl"/>
</dbReference>
<feature type="domain" description="GtrA/DPMS transmembrane" evidence="8">
    <location>
        <begin position="82"/>
        <end position="201"/>
    </location>
</feature>
<dbReference type="InterPro" id="IPR007267">
    <property type="entry name" value="GtrA_DPMS_TM"/>
</dbReference>
<dbReference type="PANTHER" id="PTHR38459">
    <property type="entry name" value="PROPHAGE BACTOPRENOL-LINKED GLUCOSE TRANSLOCASE HOMOLOG"/>
    <property type="match status" value="1"/>
</dbReference>
<evidence type="ECO:0000313" key="10">
    <source>
        <dbReference type="Proteomes" id="UP000619244"/>
    </source>
</evidence>
<comment type="caution">
    <text evidence="9">The sequence shown here is derived from an EMBL/GenBank/DDBJ whole genome shotgun (WGS) entry which is preliminary data.</text>
</comment>
<evidence type="ECO:0000256" key="3">
    <source>
        <dbReference type="ARBA" id="ARBA00022692"/>
    </source>
</evidence>
<dbReference type="GO" id="GO:0005886">
    <property type="term" value="C:plasma membrane"/>
    <property type="evidence" value="ECO:0007669"/>
    <property type="project" value="TreeGrafter"/>
</dbReference>
<organism evidence="9 10">
    <name type="scientific">Streptomyces minutiscleroticus</name>
    <dbReference type="NCBI Taxonomy" id="68238"/>
    <lineage>
        <taxon>Bacteria</taxon>
        <taxon>Bacillati</taxon>
        <taxon>Actinomycetota</taxon>
        <taxon>Actinomycetes</taxon>
        <taxon>Kitasatosporales</taxon>
        <taxon>Streptomycetaceae</taxon>
        <taxon>Streptomyces</taxon>
    </lineage>
</organism>
<evidence type="ECO:0000259" key="8">
    <source>
        <dbReference type="Pfam" id="PF04138"/>
    </source>
</evidence>
<gene>
    <name evidence="9" type="ORF">GCM10010358_22430</name>
</gene>
<feature type="transmembrane region" description="Helical" evidence="7">
    <location>
        <begin position="178"/>
        <end position="195"/>
    </location>
</feature>
<proteinExistence type="inferred from homology"/>
<dbReference type="Pfam" id="PF04138">
    <property type="entry name" value="GtrA_DPMS_TM"/>
    <property type="match status" value="1"/>
</dbReference>
<keyword evidence="5 7" id="KW-0472">Membrane</keyword>
<evidence type="ECO:0000256" key="2">
    <source>
        <dbReference type="ARBA" id="ARBA00009399"/>
    </source>
</evidence>
<keyword evidence="4 7" id="KW-1133">Transmembrane helix</keyword>
<dbReference type="SUPFAM" id="SSF103473">
    <property type="entry name" value="MFS general substrate transporter"/>
    <property type="match status" value="1"/>
</dbReference>
<protein>
    <recommendedName>
        <fullName evidence="8">GtrA/DPMS transmembrane domain-containing protein</fullName>
    </recommendedName>
</protein>
<reference evidence="9" key="2">
    <citation type="submission" date="2020-09" db="EMBL/GenBank/DDBJ databases">
        <authorList>
            <person name="Sun Q."/>
            <person name="Ohkuma M."/>
        </authorList>
    </citation>
    <scope>NUCLEOTIDE SEQUENCE</scope>
    <source>
        <strain evidence="9">JCM 4790</strain>
    </source>
</reference>
<feature type="region of interest" description="Disordered" evidence="6">
    <location>
        <begin position="1"/>
        <end position="26"/>
    </location>
</feature>
<dbReference type="GO" id="GO:0000271">
    <property type="term" value="P:polysaccharide biosynthetic process"/>
    <property type="evidence" value="ECO:0007669"/>
    <property type="project" value="InterPro"/>
</dbReference>
<keyword evidence="10" id="KW-1185">Reference proteome</keyword>
<dbReference type="Proteomes" id="UP000619244">
    <property type="component" value="Unassembled WGS sequence"/>
</dbReference>
<evidence type="ECO:0000256" key="4">
    <source>
        <dbReference type="ARBA" id="ARBA00022989"/>
    </source>
</evidence>
<dbReference type="EMBL" id="BMVU01000007">
    <property type="protein sequence ID" value="GGX67580.1"/>
    <property type="molecule type" value="Genomic_DNA"/>
</dbReference>
<dbReference type="InterPro" id="IPR036259">
    <property type="entry name" value="MFS_trans_sf"/>
</dbReference>
<accession>A0A918KL55</accession>
<comment type="subcellular location">
    <subcellularLocation>
        <location evidence="1">Membrane</location>
        <topology evidence="1">Multi-pass membrane protein</topology>
    </subcellularLocation>
</comment>
<dbReference type="AlphaFoldDB" id="A0A918KL55"/>
<sequence length="212" mass="24101">MSAPHHPRTPRRRRARHRRWTSRRRRIPRHLRTSRRRWTPSHPRASRRRWVRRRRWTPRHPWTADPSRTRRRPRRSRELLGFAAAGLVAYAADLALFLWLRGPAGLDPLTAKALSFAAGCSVAYAGNALGPYRHRTGPRLRQYGVFLAVNAAGALVQLLCLAVSHYGLGLTSRHADTVSGAVVGMALATVLRFWGTRTLVFRDGGRGRTWTG</sequence>
<feature type="transmembrane region" description="Helical" evidence="7">
    <location>
        <begin position="115"/>
        <end position="132"/>
    </location>
</feature>